<evidence type="ECO:0000313" key="5">
    <source>
        <dbReference type="Proteomes" id="UP000051739"/>
    </source>
</evidence>
<sequence>MSTNTPIFYTISNDFVPYAAVSLQSLISYASPHRDYQVIFIHEDLTAQSKAILASLVPDHIQVDFYQIGPDLLEGIDNRPENFLRADFYTPAIFYRLFIANLFPQFDRALYIDADTVWADCPDKLLDTPLDDYLMAAAPDHSIEHVAPMLAYIKGAIGVLPADYINSGVLVLNLAQMRTIKFQEQLLSLIDQYHFDCIAPDQDYLNGLGQGKIKYLAEINNAMPKDWQYVDEMVANPRLVHYNLFYKPWHFDQVMYEDYFWRAAKLTPFYEQLLQQRTQYSEQARQSDHEKLDRLMDKAGKLALVEPSFRTILHNK</sequence>
<evidence type="ECO:0000256" key="3">
    <source>
        <dbReference type="ARBA" id="ARBA00022723"/>
    </source>
</evidence>
<keyword evidence="5" id="KW-1185">Reference proteome</keyword>
<dbReference type="GO" id="GO:0016757">
    <property type="term" value="F:glycosyltransferase activity"/>
    <property type="evidence" value="ECO:0007669"/>
    <property type="project" value="UniProtKB-KW"/>
</dbReference>
<keyword evidence="3" id="KW-0479">Metal-binding</keyword>
<comment type="caution">
    <text evidence="4">The sequence shown here is derived from an EMBL/GenBank/DDBJ whole genome shotgun (WGS) entry which is preliminary data.</text>
</comment>
<dbReference type="PATRIC" id="fig|1423749.3.peg.501"/>
<dbReference type="InterPro" id="IPR029044">
    <property type="entry name" value="Nucleotide-diphossugar_trans"/>
</dbReference>
<dbReference type="RefSeq" id="WP_056937546.1">
    <property type="nucleotide sequence ID" value="NZ_AZFN01000015.1"/>
</dbReference>
<evidence type="ECO:0000256" key="2">
    <source>
        <dbReference type="ARBA" id="ARBA00022679"/>
    </source>
</evidence>
<gene>
    <name evidence="4" type="ORF">FC60_GL000497</name>
</gene>
<organism evidence="4 5">
    <name type="scientific">Limosilactobacillus gastricus DSM 16045</name>
    <dbReference type="NCBI Taxonomy" id="1423749"/>
    <lineage>
        <taxon>Bacteria</taxon>
        <taxon>Bacillati</taxon>
        <taxon>Bacillota</taxon>
        <taxon>Bacilli</taxon>
        <taxon>Lactobacillales</taxon>
        <taxon>Lactobacillaceae</taxon>
        <taxon>Limosilactobacillus</taxon>
    </lineage>
</organism>
<evidence type="ECO:0000313" key="4">
    <source>
        <dbReference type="EMBL" id="KRM01703.1"/>
    </source>
</evidence>
<keyword evidence="2" id="KW-0808">Transferase</keyword>
<keyword evidence="1" id="KW-0328">Glycosyltransferase</keyword>
<dbReference type="CDD" id="cd04194">
    <property type="entry name" value="GT8_A4GalT_like"/>
    <property type="match status" value="1"/>
</dbReference>
<dbReference type="Proteomes" id="UP000051739">
    <property type="component" value="Unassembled WGS sequence"/>
</dbReference>
<accession>A0A0R1V870</accession>
<name>A0A0R1V870_9LACO</name>
<dbReference type="GO" id="GO:0046872">
    <property type="term" value="F:metal ion binding"/>
    <property type="evidence" value="ECO:0007669"/>
    <property type="project" value="UniProtKB-KW"/>
</dbReference>
<reference evidence="4 5" key="1">
    <citation type="journal article" date="2015" name="Genome Announc.">
        <title>Expanding the biotechnology potential of lactobacilli through comparative genomics of 213 strains and associated genera.</title>
        <authorList>
            <person name="Sun Z."/>
            <person name="Harris H.M."/>
            <person name="McCann A."/>
            <person name="Guo C."/>
            <person name="Argimon S."/>
            <person name="Zhang W."/>
            <person name="Yang X."/>
            <person name="Jeffery I.B."/>
            <person name="Cooney J.C."/>
            <person name="Kagawa T.F."/>
            <person name="Liu W."/>
            <person name="Song Y."/>
            <person name="Salvetti E."/>
            <person name="Wrobel A."/>
            <person name="Rasinkangas P."/>
            <person name="Parkhill J."/>
            <person name="Rea M.C."/>
            <person name="O'Sullivan O."/>
            <person name="Ritari J."/>
            <person name="Douillard F.P."/>
            <person name="Paul Ross R."/>
            <person name="Yang R."/>
            <person name="Briner A.E."/>
            <person name="Felis G.E."/>
            <person name="de Vos W.M."/>
            <person name="Barrangou R."/>
            <person name="Klaenhammer T.R."/>
            <person name="Caufield P.W."/>
            <person name="Cui Y."/>
            <person name="Zhang H."/>
            <person name="O'Toole P.W."/>
        </authorList>
    </citation>
    <scope>NUCLEOTIDE SEQUENCE [LARGE SCALE GENOMIC DNA]</scope>
    <source>
        <strain evidence="4 5">DSM 16045</strain>
    </source>
</reference>
<dbReference type="SUPFAM" id="SSF53448">
    <property type="entry name" value="Nucleotide-diphospho-sugar transferases"/>
    <property type="match status" value="1"/>
</dbReference>
<dbReference type="Gene3D" id="3.90.550.10">
    <property type="entry name" value="Spore Coat Polysaccharide Biosynthesis Protein SpsA, Chain A"/>
    <property type="match status" value="1"/>
</dbReference>
<dbReference type="EMBL" id="AZFN01000015">
    <property type="protein sequence ID" value="KRM01703.1"/>
    <property type="molecule type" value="Genomic_DNA"/>
</dbReference>
<evidence type="ECO:0000256" key="1">
    <source>
        <dbReference type="ARBA" id="ARBA00022676"/>
    </source>
</evidence>
<dbReference type="PANTHER" id="PTHR13778:SF47">
    <property type="entry name" value="LIPOPOLYSACCHARIDE 1,3-GALACTOSYLTRANSFERASE"/>
    <property type="match status" value="1"/>
</dbReference>
<proteinExistence type="predicted"/>
<dbReference type="AlphaFoldDB" id="A0A0R1V870"/>
<dbReference type="PANTHER" id="PTHR13778">
    <property type="entry name" value="GLYCOSYLTRANSFERASE 8 DOMAIN-CONTAINING PROTEIN"/>
    <property type="match status" value="1"/>
</dbReference>
<dbReference type="InterPro" id="IPR050748">
    <property type="entry name" value="Glycosyltrans_8_dom-fam"/>
</dbReference>
<dbReference type="Pfam" id="PF01501">
    <property type="entry name" value="Glyco_transf_8"/>
    <property type="match status" value="1"/>
</dbReference>
<protein>
    <submittedName>
        <fullName evidence="4">Uncharacterized protein</fullName>
    </submittedName>
</protein>
<dbReference type="InterPro" id="IPR002495">
    <property type="entry name" value="Glyco_trans_8"/>
</dbReference>